<dbReference type="OrthoDB" id="421226at2759"/>
<dbReference type="RefSeq" id="XP_009039056.1">
    <property type="nucleotide sequence ID" value="XM_009040808.1"/>
</dbReference>
<evidence type="ECO:0000259" key="1">
    <source>
        <dbReference type="PROSITE" id="PS50042"/>
    </source>
</evidence>
<proteinExistence type="predicted"/>
<evidence type="ECO:0000313" key="2">
    <source>
        <dbReference type="EMBL" id="EGB06100.1"/>
    </source>
</evidence>
<dbReference type="KEGG" id="aaf:AURANDRAFT_29714"/>
<evidence type="ECO:0000313" key="3">
    <source>
        <dbReference type="Proteomes" id="UP000002729"/>
    </source>
</evidence>
<feature type="non-terminal residue" evidence="2">
    <location>
        <position position="92"/>
    </location>
</feature>
<dbReference type="GO" id="GO:0004862">
    <property type="term" value="F:cAMP-dependent protein kinase inhibitor activity"/>
    <property type="evidence" value="ECO:0007669"/>
    <property type="project" value="TreeGrafter"/>
</dbReference>
<dbReference type="InterPro" id="IPR018490">
    <property type="entry name" value="cNMP-bd_dom_sf"/>
</dbReference>
<dbReference type="AlphaFoldDB" id="F0YFG7"/>
<protein>
    <recommendedName>
        <fullName evidence="1">Cyclic nucleotide-binding domain-containing protein</fullName>
    </recommendedName>
</protein>
<dbReference type="EMBL" id="GL833136">
    <property type="protein sequence ID" value="EGB06100.1"/>
    <property type="molecule type" value="Genomic_DNA"/>
</dbReference>
<dbReference type="InterPro" id="IPR050503">
    <property type="entry name" value="cAMP-dep_PK_reg_su-like"/>
</dbReference>
<dbReference type="GeneID" id="20220772"/>
<dbReference type="PANTHER" id="PTHR11635:SF152">
    <property type="entry name" value="CAMP-DEPENDENT PROTEIN KINASE TYPE I REGULATORY SUBUNIT-RELATED"/>
    <property type="match status" value="1"/>
</dbReference>
<dbReference type="Pfam" id="PF00027">
    <property type="entry name" value="cNMP_binding"/>
    <property type="match status" value="1"/>
</dbReference>
<dbReference type="PANTHER" id="PTHR11635">
    <property type="entry name" value="CAMP-DEPENDENT PROTEIN KINASE REGULATORY CHAIN"/>
    <property type="match status" value="1"/>
</dbReference>
<organism evidence="3">
    <name type="scientific">Aureococcus anophagefferens</name>
    <name type="common">Harmful bloom alga</name>
    <dbReference type="NCBI Taxonomy" id="44056"/>
    <lineage>
        <taxon>Eukaryota</taxon>
        <taxon>Sar</taxon>
        <taxon>Stramenopiles</taxon>
        <taxon>Ochrophyta</taxon>
        <taxon>Pelagophyceae</taxon>
        <taxon>Pelagomonadales</taxon>
        <taxon>Pelagomonadaceae</taxon>
        <taxon>Aureococcus</taxon>
    </lineage>
</organism>
<dbReference type="SUPFAM" id="SSF51206">
    <property type="entry name" value="cAMP-binding domain-like"/>
    <property type="match status" value="1"/>
</dbReference>
<dbReference type="PROSITE" id="PS50042">
    <property type="entry name" value="CNMP_BINDING_3"/>
    <property type="match status" value="1"/>
</dbReference>
<dbReference type="Proteomes" id="UP000002729">
    <property type="component" value="Unassembled WGS sequence"/>
</dbReference>
<reference evidence="2 3" key="1">
    <citation type="journal article" date="2011" name="Proc. Natl. Acad. Sci. U.S.A.">
        <title>Niche of harmful alga Aureococcus anophagefferens revealed through ecogenomics.</title>
        <authorList>
            <person name="Gobler C.J."/>
            <person name="Berry D.L."/>
            <person name="Dyhrman S.T."/>
            <person name="Wilhelm S.W."/>
            <person name="Salamov A."/>
            <person name="Lobanov A.V."/>
            <person name="Zhang Y."/>
            <person name="Collier J.L."/>
            <person name="Wurch L.L."/>
            <person name="Kustka A.B."/>
            <person name="Dill B.D."/>
            <person name="Shah M."/>
            <person name="VerBerkmoes N.C."/>
            <person name="Kuo A."/>
            <person name="Terry A."/>
            <person name="Pangilinan J."/>
            <person name="Lindquist E.A."/>
            <person name="Lucas S."/>
            <person name="Paulsen I.T."/>
            <person name="Hattenrath-Lehmann T.K."/>
            <person name="Talmage S.C."/>
            <person name="Walker E.A."/>
            <person name="Koch F."/>
            <person name="Burson A.M."/>
            <person name="Marcoval M.A."/>
            <person name="Tang Y.Z."/>
            <person name="Lecleir G.R."/>
            <person name="Coyne K.J."/>
            <person name="Berg G.M."/>
            <person name="Bertrand E.M."/>
            <person name="Saito M.A."/>
            <person name="Gladyshev V.N."/>
            <person name="Grigoriev I.V."/>
        </authorList>
    </citation>
    <scope>NUCLEOTIDE SEQUENCE [LARGE SCALE GENOMIC DNA]</scope>
    <source>
        <strain evidence="3">CCMP 1984</strain>
    </source>
</reference>
<keyword evidence="3" id="KW-1185">Reference proteome</keyword>
<feature type="domain" description="Cyclic nucleotide-binding" evidence="1">
    <location>
        <begin position="1"/>
        <end position="86"/>
    </location>
</feature>
<dbReference type="InParanoid" id="F0YFG7"/>
<name>F0YFG7_AURAN</name>
<dbReference type="PRINTS" id="PR00103">
    <property type="entry name" value="CAMPKINASE"/>
</dbReference>
<dbReference type="GO" id="GO:0005952">
    <property type="term" value="C:cAMP-dependent protein kinase complex"/>
    <property type="evidence" value="ECO:0007669"/>
    <property type="project" value="InterPro"/>
</dbReference>
<dbReference type="GO" id="GO:0005829">
    <property type="term" value="C:cytosol"/>
    <property type="evidence" value="ECO:0007669"/>
    <property type="project" value="TreeGrafter"/>
</dbReference>
<gene>
    <name evidence="2" type="ORF">AURANDRAFT_29714</name>
</gene>
<accession>F0YFG7</accession>
<dbReference type="Gene3D" id="2.60.120.10">
    <property type="entry name" value="Jelly Rolls"/>
    <property type="match status" value="1"/>
</dbReference>
<dbReference type="GO" id="GO:0034236">
    <property type="term" value="F:protein kinase A catalytic subunit binding"/>
    <property type="evidence" value="ECO:0007669"/>
    <property type="project" value="TreeGrafter"/>
</dbReference>
<dbReference type="InterPro" id="IPR000595">
    <property type="entry name" value="cNMP-bd_dom"/>
</dbReference>
<dbReference type="InterPro" id="IPR014710">
    <property type="entry name" value="RmlC-like_jellyroll"/>
</dbReference>
<dbReference type="GO" id="GO:0030552">
    <property type="term" value="F:cAMP binding"/>
    <property type="evidence" value="ECO:0007669"/>
    <property type="project" value="TreeGrafter"/>
</dbReference>
<sequence>METITFGSNDYIFSCGDKGDFFYVLLQGVITITDDDDQVLAKITRQGEYFGEMALVSEAPRNASAIATESSTCARLSAAQFRSAFMYSPVAS</sequence>
<dbReference type="CDD" id="cd00038">
    <property type="entry name" value="CAP_ED"/>
    <property type="match status" value="1"/>
</dbReference>